<feature type="transmembrane region" description="Helical" evidence="1">
    <location>
        <begin position="138"/>
        <end position="157"/>
    </location>
</feature>
<name>A0A1V9YV10_9STRA</name>
<evidence type="ECO:0008006" key="4">
    <source>
        <dbReference type="Google" id="ProtNLM"/>
    </source>
</evidence>
<sequence length="286" mass="32646">MVLLQLVDIIADIFAQIGPQHTPSNEFVPDKFRSKWYLSPWQHAFEFVCYMSVLVPLSIWSYHRAIQHPMWINQRSVRPATTLDKVLGVGTGVSYVAIVYYKTLAPSMWRLPYALQPCHTLTLLLTILTVARGKMANLLFQVYVTMTWSSVLALSFPDMSDYEHLGDCINYFYEHVMMLLVPFVLWYTGRFDYIGSPSWIMFGFTFIALYHAAILQIVVLVTEINVATLMTPPAILKDIGIYYRPAQYMICFILHWLYNGVISVGVSSLATNPSSLVNAVPTPKRL</sequence>
<gene>
    <name evidence="2" type="ORF">THRCLA_09753</name>
</gene>
<comment type="caution">
    <text evidence="2">The sequence shown here is derived from an EMBL/GenBank/DDBJ whole genome shotgun (WGS) entry which is preliminary data.</text>
</comment>
<reference evidence="2 3" key="1">
    <citation type="journal article" date="2014" name="Genome Biol. Evol.">
        <title>The secreted proteins of Achlya hypogyna and Thraustotheca clavata identify the ancestral oomycete secretome and reveal gene acquisitions by horizontal gene transfer.</title>
        <authorList>
            <person name="Misner I."/>
            <person name="Blouin N."/>
            <person name="Leonard G."/>
            <person name="Richards T.A."/>
            <person name="Lane C.E."/>
        </authorList>
    </citation>
    <scope>NUCLEOTIDE SEQUENCE [LARGE SCALE GENOMIC DNA]</scope>
    <source>
        <strain evidence="2 3">ATCC 34112</strain>
    </source>
</reference>
<dbReference type="Pfam" id="PF14808">
    <property type="entry name" value="TMEM164"/>
    <property type="match status" value="1"/>
</dbReference>
<keyword evidence="1" id="KW-0472">Membrane</keyword>
<dbReference type="PANTHER" id="PTHR20948">
    <property type="entry name" value="TRANSMEMBRANE PROTEIN 164"/>
    <property type="match status" value="1"/>
</dbReference>
<organism evidence="2 3">
    <name type="scientific">Thraustotheca clavata</name>
    <dbReference type="NCBI Taxonomy" id="74557"/>
    <lineage>
        <taxon>Eukaryota</taxon>
        <taxon>Sar</taxon>
        <taxon>Stramenopiles</taxon>
        <taxon>Oomycota</taxon>
        <taxon>Saprolegniomycetes</taxon>
        <taxon>Saprolegniales</taxon>
        <taxon>Achlyaceae</taxon>
        <taxon>Thraustotheca</taxon>
    </lineage>
</organism>
<dbReference type="Proteomes" id="UP000243217">
    <property type="component" value="Unassembled WGS sequence"/>
</dbReference>
<keyword evidence="1" id="KW-1133">Transmembrane helix</keyword>
<dbReference type="OrthoDB" id="17328at2759"/>
<feature type="transmembrane region" description="Helical" evidence="1">
    <location>
        <begin position="169"/>
        <end position="187"/>
    </location>
</feature>
<dbReference type="EMBL" id="JNBS01002752">
    <property type="protein sequence ID" value="OQR89413.1"/>
    <property type="molecule type" value="Genomic_DNA"/>
</dbReference>
<dbReference type="AlphaFoldDB" id="A0A1V9YV10"/>
<dbReference type="PANTHER" id="PTHR20948:SF2">
    <property type="entry name" value="TRANSMEMBRANE PROTEIN 164"/>
    <property type="match status" value="1"/>
</dbReference>
<protein>
    <recommendedName>
        <fullName evidence="4">Transmembrane protein</fullName>
    </recommendedName>
</protein>
<evidence type="ECO:0000313" key="2">
    <source>
        <dbReference type="EMBL" id="OQR89413.1"/>
    </source>
</evidence>
<feature type="transmembrane region" description="Helical" evidence="1">
    <location>
        <begin position="83"/>
        <end position="101"/>
    </location>
</feature>
<keyword evidence="1" id="KW-0812">Transmembrane</keyword>
<dbReference type="InterPro" id="IPR026508">
    <property type="entry name" value="TMEM164"/>
</dbReference>
<evidence type="ECO:0000313" key="3">
    <source>
        <dbReference type="Proteomes" id="UP000243217"/>
    </source>
</evidence>
<evidence type="ECO:0000256" key="1">
    <source>
        <dbReference type="SAM" id="Phobius"/>
    </source>
</evidence>
<feature type="transmembrane region" description="Helical" evidence="1">
    <location>
        <begin position="41"/>
        <end position="62"/>
    </location>
</feature>
<keyword evidence="3" id="KW-1185">Reference proteome</keyword>
<proteinExistence type="predicted"/>
<accession>A0A1V9YV10</accession>
<feature type="transmembrane region" description="Helical" evidence="1">
    <location>
        <begin position="199"/>
        <end position="221"/>
    </location>
</feature>